<dbReference type="InterPro" id="IPR050903">
    <property type="entry name" value="Bact_Chemotaxis_MeTrfase"/>
</dbReference>
<evidence type="ECO:0000256" key="2">
    <source>
        <dbReference type="ARBA" id="ARBA00012534"/>
    </source>
</evidence>
<dbReference type="PRINTS" id="PR00996">
    <property type="entry name" value="CHERMTFRASE"/>
</dbReference>
<dbReference type="InterPro" id="IPR029063">
    <property type="entry name" value="SAM-dependent_MTases_sf"/>
</dbReference>
<dbReference type="AlphaFoldDB" id="A0A0B5QUJ1"/>
<dbReference type="SUPFAM" id="SSF47757">
    <property type="entry name" value="Chemotaxis receptor methyltransferase CheR, N-terminal domain"/>
    <property type="match status" value="1"/>
</dbReference>
<name>A0A0B5QUJ1_CLOBE</name>
<dbReference type="GO" id="GO:0032259">
    <property type="term" value="P:methylation"/>
    <property type="evidence" value="ECO:0007669"/>
    <property type="project" value="UniProtKB-KW"/>
</dbReference>
<evidence type="ECO:0000259" key="6">
    <source>
        <dbReference type="PROSITE" id="PS50123"/>
    </source>
</evidence>
<dbReference type="RefSeq" id="WP_017212173.1">
    <property type="nucleotide sequence ID" value="NZ_CP010086.2"/>
</dbReference>
<dbReference type="CDD" id="cd02440">
    <property type="entry name" value="AdoMet_MTases"/>
    <property type="match status" value="1"/>
</dbReference>
<dbReference type="SMART" id="SM00138">
    <property type="entry name" value="MeTrc"/>
    <property type="match status" value="1"/>
</dbReference>
<dbReference type="EMBL" id="CP010086">
    <property type="protein sequence ID" value="AJH01897.1"/>
    <property type="molecule type" value="Genomic_DNA"/>
</dbReference>
<dbReference type="InterPro" id="IPR036804">
    <property type="entry name" value="CheR_N_sf"/>
</dbReference>
<proteinExistence type="predicted"/>
<evidence type="ECO:0000313" key="7">
    <source>
        <dbReference type="EMBL" id="AJH01897.1"/>
    </source>
</evidence>
<dbReference type="InterPro" id="IPR000780">
    <property type="entry name" value="CheR_MeTrfase"/>
</dbReference>
<dbReference type="InterPro" id="IPR026024">
    <property type="entry name" value="Chemotaxis_MeTrfase_CheR"/>
</dbReference>
<dbReference type="InterPro" id="IPR022642">
    <property type="entry name" value="CheR_C"/>
</dbReference>
<dbReference type="PANTHER" id="PTHR24422:SF26">
    <property type="entry name" value="CHEMOTAXIS PROTEIN METHYLTRANSFERASE"/>
    <property type="match status" value="1"/>
</dbReference>
<dbReference type="Proteomes" id="UP000031866">
    <property type="component" value="Chromosome"/>
</dbReference>
<accession>A0A0B5QUJ1</accession>
<keyword evidence="5" id="KW-0949">S-adenosyl-L-methionine</keyword>
<dbReference type="PANTHER" id="PTHR24422">
    <property type="entry name" value="CHEMOTAXIS PROTEIN METHYLTRANSFERASE"/>
    <property type="match status" value="1"/>
</dbReference>
<dbReference type="GO" id="GO:0008983">
    <property type="term" value="F:protein-glutamate O-methyltransferase activity"/>
    <property type="evidence" value="ECO:0007669"/>
    <property type="project" value="UniProtKB-EC"/>
</dbReference>
<evidence type="ECO:0000256" key="1">
    <source>
        <dbReference type="ARBA" id="ARBA00001541"/>
    </source>
</evidence>
<evidence type="ECO:0000256" key="3">
    <source>
        <dbReference type="ARBA" id="ARBA00022603"/>
    </source>
</evidence>
<keyword evidence="4" id="KW-0808">Transferase</keyword>
<dbReference type="PIRSF" id="PIRSF000410">
    <property type="entry name" value="CheR"/>
    <property type="match status" value="1"/>
</dbReference>
<protein>
    <recommendedName>
        <fullName evidence="2">protein-glutamate O-methyltransferase</fullName>
        <ecNumber evidence="2">2.1.1.80</ecNumber>
    </recommendedName>
</protein>
<dbReference type="Pfam" id="PF01739">
    <property type="entry name" value="CheR"/>
    <property type="match status" value="1"/>
</dbReference>
<dbReference type="InterPro" id="IPR022641">
    <property type="entry name" value="CheR_N"/>
</dbReference>
<feature type="domain" description="CheR-type methyltransferase" evidence="6">
    <location>
        <begin position="1"/>
        <end position="271"/>
    </location>
</feature>
<dbReference type="Gene3D" id="3.40.50.150">
    <property type="entry name" value="Vaccinia Virus protein VP39"/>
    <property type="match status" value="1"/>
</dbReference>
<evidence type="ECO:0000256" key="5">
    <source>
        <dbReference type="ARBA" id="ARBA00022691"/>
    </source>
</evidence>
<evidence type="ECO:0000256" key="4">
    <source>
        <dbReference type="ARBA" id="ARBA00022679"/>
    </source>
</evidence>
<keyword evidence="3" id="KW-0489">Methyltransferase</keyword>
<evidence type="ECO:0000313" key="8">
    <source>
        <dbReference type="Proteomes" id="UP000031866"/>
    </source>
</evidence>
<gene>
    <name evidence="7" type="ORF">LF65_05376</name>
</gene>
<reference evidence="8" key="1">
    <citation type="submission" date="2014-12" db="EMBL/GenBank/DDBJ databases">
        <title>Genome sequence of Clostridium beijerinckii strain 59B.</title>
        <authorList>
            <person name="Little G.T."/>
            <person name="Minton N.P."/>
        </authorList>
    </citation>
    <scope>NUCLEOTIDE SEQUENCE [LARGE SCALE GENOMIC DNA]</scope>
    <source>
        <strain evidence="8">59B</strain>
    </source>
</reference>
<dbReference type="STRING" id="1520.LF65_05376"/>
<dbReference type="Gene3D" id="1.10.155.10">
    <property type="entry name" value="Chemotaxis receptor methyltransferase CheR, N-terminal domain"/>
    <property type="match status" value="1"/>
</dbReference>
<comment type="catalytic activity">
    <reaction evidence="1">
        <text>L-glutamyl-[protein] + S-adenosyl-L-methionine = [protein]-L-glutamate 5-O-methyl ester + S-adenosyl-L-homocysteine</text>
        <dbReference type="Rhea" id="RHEA:24452"/>
        <dbReference type="Rhea" id="RHEA-COMP:10208"/>
        <dbReference type="Rhea" id="RHEA-COMP:10311"/>
        <dbReference type="ChEBI" id="CHEBI:29973"/>
        <dbReference type="ChEBI" id="CHEBI:57856"/>
        <dbReference type="ChEBI" id="CHEBI:59789"/>
        <dbReference type="ChEBI" id="CHEBI:82795"/>
        <dbReference type="EC" id="2.1.1.80"/>
    </reaction>
</comment>
<dbReference type="PROSITE" id="PS50123">
    <property type="entry name" value="CHER"/>
    <property type="match status" value="1"/>
</dbReference>
<dbReference type="EC" id="2.1.1.80" evidence="2"/>
<dbReference type="KEGG" id="cbei:LF65_05376"/>
<dbReference type="SUPFAM" id="SSF53335">
    <property type="entry name" value="S-adenosyl-L-methionine-dependent methyltransferases"/>
    <property type="match status" value="1"/>
</dbReference>
<dbReference type="OrthoDB" id="9816309at2"/>
<organism evidence="7 8">
    <name type="scientific">Clostridium beijerinckii</name>
    <name type="common">Clostridium MP</name>
    <dbReference type="NCBI Taxonomy" id="1520"/>
    <lineage>
        <taxon>Bacteria</taxon>
        <taxon>Bacillati</taxon>
        <taxon>Bacillota</taxon>
        <taxon>Clostridia</taxon>
        <taxon>Eubacteriales</taxon>
        <taxon>Clostridiaceae</taxon>
        <taxon>Clostridium</taxon>
    </lineage>
</organism>
<dbReference type="Pfam" id="PF03705">
    <property type="entry name" value="CheR_N"/>
    <property type="match status" value="1"/>
</dbReference>
<sequence length="271" mass="32333">MISITEKEFAQLSNYIKENYGINLREEKKMLVIGRLHNVLAEHNIEDFSQYYQYVVSDKSGKAVSTLLNKITTNHTYFMREKTHFDYLREKVLPYLINSVRDKDLRIWSAGCSSGEEAYTIAMILSEFFKQEKLWWDKKILATDISEKVLSIAKNGIYHKEQIAPLPEMWKKIYLKKYDEENFVFSENIKNEIIYRKFNLMEDVFPFKKKFHVIFCRNVMIYFDNRTKNELIRKFYNSMEYGGYLFIGHSESLSGDTAGFKYIMPSVYRKE</sequence>